<dbReference type="RefSeq" id="WP_193523390.1">
    <property type="nucleotide sequence ID" value="NZ_JABASA010000008.1"/>
</dbReference>
<sequence length="272" mass="31997">MRKALSLREVQIYELEILKSFVTFCEKHHLRYYLAGGTLLGAIRHQGFIPWDDDIDILMPRNDYEKFVSLHHEFEQQSLGRYTVHSNRLKNLNHVFCKILDRKTFVKNEFTDDPIEKYLWIDILPLDGLPSDEKEVSKIYKRLNTARMVLRVQRARVGAGQTFLKKLTKPAMKFIFNLYGKERTIKFIDSYSQRYSVEESDYVGAVAMGLYGPGERMPKDEYLETVKVHFEGLELAAPKCWDYYLTSIYGNYMQLPPKDKQGGHYIEAWVEE</sequence>
<dbReference type="InterPro" id="IPR052942">
    <property type="entry name" value="LPS_cholinephosphotransferase"/>
</dbReference>
<evidence type="ECO:0000313" key="3">
    <source>
        <dbReference type="Proteomes" id="UP000532121"/>
    </source>
</evidence>
<evidence type="ECO:0000313" key="2">
    <source>
        <dbReference type="EMBL" id="NMD49020.1"/>
    </source>
</evidence>
<dbReference type="GO" id="GO:0009100">
    <property type="term" value="P:glycoprotein metabolic process"/>
    <property type="evidence" value="ECO:0007669"/>
    <property type="project" value="UniProtKB-ARBA"/>
</dbReference>
<evidence type="ECO:0000259" key="1">
    <source>
        <dbReference type="Pfam" id="PF04991"/>
    </source>
</evidence>
<dbReference type="InterPro" id="IPR007074">
    <property type="entry name" value="LicD/FKTN/FKRP_NTP_transf"/>
</dbReference>
<feature type="domain" description="LicD/FKTN/FKRP nucleotidyltransferase" evidence="1">
    <location>
        <begin position="25"/>
        <end position="250"/>
    </location>
</feature>
<organism evidence="2 3">
    <name type="scientific">Streptococcus ratti</name>
    <dbReference type="NCBI Taxonomy" id="1341"/>
    <lineage>
        <taxon>Bacteria</taxon>
        <taxon>Bacillati</taxon>
        <taxon>Bacillota</taxon>
        <taxon>Bacilli</taxon>
        <taxon>Lactobacillales</taxon>
        <taxon>Streptococcaceae</taxon>
        <taxon>Streptococcus</taxon>
    </lineage>
</organism>
<dbReference type="PANTHER" id="PTHR43404">
    <property type="entry name" value="LIPOPOLYSACCHARIDE CHOLINEPHOSPHOTRANSFERASE LICD"/>
    <property type="match status" value="1"/>
</dbReference>
<protein>
    <submittedName>
        <fullName evidence="2">LicD family protein</fullName>
    </submittedName>
</protein>
<dbReference type="Proteomes" id="UP000532121">
    <property type="component" value="Unassembled WGS sequence"/>
</dbReference>
<comment type="caution">
    <text evidence="2">The sequence shown here is derived from an EMBL/GenBank/DDBJ whole genome shotgun (WGS) entry which is preliminary data.</text>
</comment>
<gene>
    <name evidence="2" type="ORF">HHO37_04875</name>
</gene>
<reference evidence="2 3" key="1">
    <citation type="submission" date="2020-04" db="EMBL/GenBank/DDBJ databases">
        <title>MicrobeNet Type strains.</title>
        <authorList>
            <person name="Nicholson A.C."/>
        </authorList>
    </citation>
    <scope>NUCLEOTIDE SEQUENCE [LARGE SCALE GENOMIC DNA]</scope>
    <source>
        <strain evidence="2 3">DSM 22768</strain>
    </source>
</reference>
<accession>A0A7X9LD24</accession>
<dbReference type="EMBL" id="JABASA010000008">
    <property type="protein sequence ID" value="NMD49020.1"/>
    <property type="molecule type" value="Genomic_DNA"/>
</dbReference>
<dbReference type="Pfam" id="PF04991">
    <property type="entry name" value="LicD"/>
    <property type="match status" value="1"/>
</dbReference>
<name>A0A7X9LD24_STRRT</name>
<dbReference type="PANTHER" id="PTHR43404:SF2">
    <property type="entry name" value="LIPOPOLYSACCHARIDE CHOLINEPHOSPHOTRANSFERASE LICD"/>
    <property type="match status" value="1"/>
</dbReference>
<proteinExistence type="predicted"/>
<dbReference type="AlphaFoldDB" id="A0A7X9LD24"/>